<protein>
    <recommendedName>
        <fullName evidence="3">DUF218 domain-containing protein</fullName>
    </recommendedName>
</protein>
<evidence type="ECO:0000313" key="2">
    <source>
        <dbReference type="Proteomes" id="UP000095023"/>
    </source>
</evidence>
<dbReference type="GO" id="GO:0005737">
    <property type="term" value="C:cytoplasm"/>
    <property type="evidence" value="ECO:0007669"/>
    <property type="project" value="TreeGrafter"/>
</dbReference>
<accession>A0A1E4TFM9</accession>
<dbReference type="Proteomes" id="UP000095023">
    <property type="component" value="Unassembled WGS sequence"/>
</dbReference>
<keyword evidence="2" id="KW-1185">Reference proteome</keyword>
<reference evidence="2" key="1">
    <citation type="submission" date="2016-02" db="EMBL/GenBank/DDBJ databases">
        <title>Comparative genomics of biotechnologically important yeasts.</title>
        <authorList>
            <consortium name="DOE Joint Genome Institute"/>
            <person name="Riley R."/>
            <person name="Haridas S."/>
            <person name="Wolfe K.H."/>
            <person name="Lopes M.R."/>
            <person name="Hittinger C.T."/>
            <person name="Goker M."/>
            <person name="Salamov A."/>
            <person name="Wisecaver J."/>
            <person name="Long T.M."/>
            <person name="Aerts A.L."/>
            <person name="Barry K."/>
            <person name="Choi C."/>
            <person name="Clum A."/>
            <person name="Coughlan A.Y."/>
            <person name="Deshpande S."/>
            <person name="Douglass A.P."/>
            <person name="Hanson S.J."/>
            <person name="Klenk H.-P."/>
            <person name="Labutti K."/>
            <person name="Lapidus A."/>
            <person name="Lindquist E."/>
            <person name="Lipzen A."/>
            <person name="Meier-Kolthoff J.P."/>
            <person name="Ohm R.A."/>
            <person name="Otillar R.P."/>
            <person name="Pangilinan J."/>
            <person name="Peng Y."/>
            <person name="Rokas A."/>
            <person name="Rosa C.A."/>
            <person name="Scheuner C."/>
            <person name="Sibirny A.A."/>
            <person name="Slot J.C."/>
            <person name="Stielow J.B."/>
            <person name="Sun H."/>
            <person name="Kurtzman C.P."/>
            <person name="Blackwell M."/>
            <person name="Jeffries T.W."/>
            <person name="Grigoriev I.V."/>
        </authorList>
    </citation>
    <scope>NUCLEOTIDE SEQUENCE [LARGE SCALE GENOMIC DNA]</scope>
    <source>
        <strain evidence="2">NRRL Y-17796</strain>
    </source>
</reference>
<dbReference type="OrthoDB" id="4347at2759"/>
<feature type="non-terminal residue" evidence="1">
    <location>
        <position position="1"/>
    </location>
</feature>
<organism evidence="1 2">
    <name type="scientific">Tortispora caseinolytica NRRL Y-17796</name>
    <dbReference type="NCBI Taxonomy" id="767744"/>
    <lineage>
        <taxon>Eukaryota</taxon>
        <taxon>Fungi</taxon>
        <taxon>Dikarya</taxon>
        <taxon>Ascomycota</taxon>
        <taxon>Saccharomycotina</taxon>
        <taxon>Trigonopsidomycetes</taxon>
        <taxon>Trigonopsidales</taxon>
        <taxon>Trigonopsidaceae</taxon>
        <taxon>Tortispora</taxon>
    </lineage>
</organism>
<dbReference type="InterPro" id="IPR055323">
    <property type="entry name" value="C57A10.07/YOR238W"/>
</dbReference>
<dbReference type="AlphaFoldDB" id="A0A1E4TFM9"/>
<name>A0A1E4TFM9_9ASCO</name>
<proteinExistence type="predicted"/>
<sequence>NHLIITACHTIWKGGSSLGEDESEWDLEVYQTGQHKTFIEHIQKGLQLLSSDPNSILIFTGGQTHANLGARSEAGSYFDLASQAFVNSTNLLQRITTEEYALDSFDNLLYSIARFKEFTGNYPQKITVISFEFKRNRFINLHRKAIRFPMSSFGFIGIDPEGLESNIGESEISYSVRPFESDMYACRDPILVQKKMQRNPFHRTPPYYLTCPELLDIL</sequence>
<evidence type="ECO:0008006" key="3">
    <source>
        <dbReference type="Google" id="ProtNLM"/>
    </source>
</evidence>
<gene>
    <name evidence="1" type="ORF">CANCADRAFT_16549</name>
</gene>
<feature type="non-terminal residue" evidence="1">
    <location>
        <position position="218"/>
    </location>
</feature>
<evidence type="ECO:0000313" key="1">
    <source>
        <dbReference type="EMBL" id="ODV90585.1"/>
    </source>
</evidence>
<dbReference type="PANTHER" id="PTHR28110">
    <property type="entry name" value="TRANSMEMBRANE PROTEIN"/>
    <property type="match status" value="1"/>
</dbReference>
<dbReference type="PANTHER" id="PTHR28110:SF1">
    <property type="entry name" value="TRANSMEMBRANE PROTEIN"/>
    <property type="match status" value="1"/>
</dbReference>
<dbReference type="EMBL" id="KV453842">
    <property type="protein sequence ID" value="ODV90585.1"/>
    <property type="molecule type" value="Genomic_DNA"/>
</dbReference>